<dbReference type="Proteomes" id="UP000184212">
    <property type="component" value="Unassembled WGS sequence"/>
</dbReference>
<evidence type="ECO:0000313" key="2">
    <source>
        <dbReference type="EMBL" id="SHH54663.1"/>
    </source>
</evidence>
<dbReference type="GO" id="GO:0030247">
    <property type="term" value="F:polysaccharide binding"/>
    <property type="evidence" value="ECO:0007669"/>
    <property type="project" value="InterPro"/>
</dbReference>
<name>A0A1M5TWA4_9BACT</name>
<keyword evidence="3" id="KW-1185">Reference proteome</keyword>
<evidence type="ECO:0000259" key="1">
    <source>
        <dbReference type="Pfam" id="PF18329"/>
    </source>
</evidence>
<evidence type="ECO:0000313" key="3">
    <source>
        <dbReference type="Proteomes" id="UP000184212"/>
    </source>
</evidence>
<dbReference type="STRING" id="947013.SAMN04488109_4294"/>
<dbReference type="InterPro" id="IPR014756">
    <property type="entry name" value="Ig_E-set"/>
</dbReference>
<dbReference type="InterPro" id="IPR040475">
    <property type="entry name" value="SGBP_B_XBD"/>
</dbReference>
<dbReference type="EMBL" id="FQWQ01000003">
    <property type="protein sequence ID" value="SHH54663.1"/>
    <property type="molecule type" value="Genomic_DNA"/>
</dbReference>
<dbReference type="Pfam" id="PF18329">
    <property type="entry name" value="SGBP_B_XBD"/>
    <property type="match status" value="1"/>
</dbReference>
<dbReference type="PROSITE" id="PS51257">
    <property type="entry name" value="PROKAR_LIPOPROTEIN"/>
    <property type="match status" value="1"/>
</dbReference>
<proteinExistence type="predicted"/>
<dbReference type="AlphaFoldDB" id="A0A1M5TWA4"/>
<dbReference type="SUPFAM" id="SSF81296">
    <property type="entry name" value="E set domains"/>
    <property type="match status" value="1"/>
</dbReference>
<feature type="domain" description="Surface glycan-binding protein B xyloglucan binding" evidence="1">
    <location>
        <begin position="210"/>
        <end position="398"/>
    </location>
</feature>
<dbReference type="Gene3D" id="2.60.40.10">
    <property type="entry name" value="Immunoglobulins"/>
    <property type="match status" value="2"/>
</dbReference>
<dbReference type="OrthoDB" id="660167at2"/>
<sequence>MKKILYNYTRQLFLLSVTLMWLQACEKDEVSAPVITGIINYAPSPDDTVLQSLTPGQWVVVNGHNLQDALQISFNGVPANFNNGLFSDSYAVVQVPAVIPFPSIPAEKLNTIQYFTSHGSATFEFSIVAPAPTITSISNENANAGDSVYIYGTNLFLLTKISFAGVPITAYTSSVNGTAVGFVLPELNQSGQVIVANQSGADSTAFNVNDASTGVLCDFDNINTLSWGTGTDNSSTNFPGNKGSYAVLNNAVLSAGDASWWNWQRSINTNAVQWVPVDNMSDPVGDYALKFEINVPDAWKGTSIVVLKDYTWTYVAPYEPWKDANGNTFSYSTKGWRTVTLPLSGFRKDNGTGVAVTSLTDLLGSTGNGSVNIYTINSAATPTATGLIAAIDNIRVVKIK</sequence>
<dbReference type="InterPro" id="IPR013783">
    <property type="entry name" value="Ig-like_fold"/>
</dbReference>
<reference evidence="2 3" key="1">
    <citation type="submission" date="2016-11" db="EMBL/GenBank/DDBJ databases">
        <authorList>
            <person name="Jaros S."/>
            <person name="Januszkiewicz K."/>
            <person name="Wedrychowicz H."/>
        </authorList>
    </citation>
    <scope>NUCLEOTIDE SEQUENCE [LARGE SCALE GENOMIC DNA]</scope>
    <source>
        <strain evidence="2 3">DSM 24574</strain>
    </source>
</reference>
<gene>
    <name evidence="2" type="ORF">SAMN04488109_4294</name>
</gene>
<accession>A0A1M5TWA4</accession>
<dbReference type="RefSeq" id="WP_073138061.1">
    <property type="nucleotide sequence ID" value="NZ_FQWQ01000003.1"/>
</dbReference>
<organism evidence="2 3">
    <name type="scientific">Chryseolinea serpens</name>
    <dbReference type="NCBI Taxonomy" id="947013"/>
    <lineage>
        <taxon>Bacteria</taxon>
        <taxon>Pseudomonadati</taxon>
        <taxon>Bacteroidota</taxon>
        <taxon>Cytophagia</taxon>
        <taxon>Cytophagales</taxon>
        <taxon>Fulvivirgaceae</taxon>
        <taxon>Chryseolinea</taxon>
    </lineage>
</organism>
<protein>
    <recommendedName>
        <fullName evidence="1">Surface glycan-binding protein B xyloglucan binding domain-containing protein</fullName>
    </recommendedName>
</protein>